<dbReference type="EMBL" id="SDMP01000019">
    <property type="protein sequence ID" value="RYQ90863.1"/>
    <property type="molecule type" value="Genomic_DNA"/>
</dbReference>
<sequence length="224" mass="26632">MCKQIKPALVFLIETRAKEKSIMKLKKKLHFENTFCIEPRGLSGGLCLFWNNIYNVDVYFWCDSYIKARIVDKKGNTWVCNFIYGNPNFGRRREQWKEITATNYNKVEPQLFIGDFNDVLTQEEKMGLHPKPHSQVREFRSFVDFNFLMDLDLKGGRFTWFSNPRNGFVTRERIDRALVNWEWRLLFENASLTTMPAISSDHSLLILELKSVYRIRKSFKFEAF</sequence>
<keyword evidence="3" id="KW-1185">Reference proteome</keyword>
<dbReference type="InterPro" id="IPR005135">
    <property type="entry name" value="Endo/exonuclease/phosphatase"/>
</dbReference>
<evidence type="ECO:0000313" key="3">
    <source>
        <dbReference type="Proteomes" id="UP000289738"/>
    </source>
</evidence>
<dbReference type="PANTHER" id="PTHR33710:SF77">
    <property type="entry name" value="DNASE I-LIKE SUPERFAMILY PROTEIN"/>
    <property type="match status" value="1"/>
</dbReference>
<organism evidence="2 3">
    <name type="scientific">Arachis hypogaea</name>
    <name type="common">Peanut</name>
    <dbReference type="NCBI Taxonomy" id="3818"/>
    <lineage>
        <taxon>Eukaryota</taxon>
        <taxon>Viridiplantae</taxon>
        <taxon>Streptophyta</taxon>
        <taxon>Embryophyta</taxon>
        <taxon>Tracheophyta</taxon>
        <taxon>Spermatophyta</taxon>
        <taxon>Magnoliopsida</taxon>
        <taxon>eudicotyledons</taxon>
        <taxon>Gunneridae</taxon>
        <taxon>Pentapetalae</taxon>
        <taxon>rosids</taxon>
        <taxon>fabids</taxon>
        <taxon>Fabales</taxon>
        <taxon>Fabaceae</taxon>
        <taxon>Papilionoideae</taxon>
        <taxon>50 kb inversion clade</taxon>
        <taxon>dalbergioids sensu lato</taxon>
        <taxon>Dalbergieae</taxon>
        <taxon>Pterocarpus clade</taxon>
        <taxon>Arachis</taxon>
    </lineage>
</organism>
<gene>
    <name evidence="2" type="ORF">Ahy_B09g096824</name>
</gene>
<dbReference type="AlphaFoldDB" id="A0A444XMF7"/>
<protein>
    <recommendedName>
        <fullName evidence="1">Endonuclease/exonuclease/phosphatase domain-containing protein</fullName>
    </recommendedName>
</protein>
<proteinExistence type="predicted"/>
<dbReference type="PANTHER" id="PTHR33710">
    <property type="entry name" value="BNAC02G09200D PROTEIN"/>
    <property type="match status" value="1"/>
</dbReference>
<dbReference type="GO" id="GO:0003824">
    <property type="term" value="F:catalytic activity"/>
    <property type="evidence" value="ECO:0007669"/>
    <property type="project" value="InterPro"/>
</dbReference>
<dbReference type="InterPro" id="IPR036691">
    <property type="entry name" value="Endo/exonu/phosph_ase_sf"/>
</dbReference>
<accession>A0A444XMF7</accession>
<feature type="domain" description="Endonuclease/exonuclease/phosphatase" evidence="1">
    <location>
        <begin position="3"/>
        <end position="202"/>
    </location>
</feature>
<dbReference type="Gene3D" id="3.60.10.10">
    <property type="entry name" value="Endonuclease/exonuclease/phosphatase"/>
    <property type="match status" value="1"/>
</dbReference>
<dbReference type="Pfam" id="PF03372">
    <property type="entry name" value="Exo_endo_phos"/>
    <property type="match status" value="1"/>
</dbReference>
<evidence type="ECO:0000259" key="1">
    <source>
        <dbReference type="Pfam" id="PF03372"/>
    </source>
</evidence>
<dbReference type="Proteomes" id="UP000289738">
    <property type="component" value="Chromosome B09"/>
</dbReference>
<reference evidence="2 3" key="1">
    <citation type="submission" date="2019-01" db="EMBL/GenBank/DDBJ databases">
        <title>Sequencing of cultivated peanut Arachis hypogaea provides insights into genome evolution and oil improvement.</title>
        <authorList>
            <person name="Chen X."/>
        </authorList>
    </citation>
    <scope>NUCLEOTIDE SEQUENCE [LARGE SCALE GENOMIC DNA]</scope>
    <source>
        <strain evidence="3">cv. Fuhuasheng</strain>
        <tissue evidence="2">Leaves</tissue>
    </source>
</reference>
<dbReference type="STRING" id="3818.A0A444XMF7"/>
<evidence type="ECO:0000313" key="2">
    <source>
        <dbReference type="EMBL" id="RYQ90863.1"/>
    </source>
</evidence>
<dbReference type="SUPFAM" id="SSF56219">
    <property type="entry name" value="DNase I-like"/>
    <property type="match status" value="1"/>
</dbReference>
<name>A0A444XMF7_ARAHY</name>
<comment type="caution">
    <text evidence="2">The sequence shown here is derived from an EMBL/GenBank/DDBJ whole genome shotgun (WGS) entry which is preliminary data.</text>
</comment>